<feature type="non-terminal residue" evidence="3">
    <location>
        <position position="1"/>
    </location>
</feature>
<organism evidence="3 4">
    <name type="scientific">Scyliorhinus torazame</name>
    <name type="common">Cloudy catshark</name>
    <name type="synonym">Catulus torazame</name>
    <dbReference type="NCBI Taxonomy" id="75743"/>
    <lineage>
        <taxon>Eukaryota</taxon>
        <taxon>Metazoa</taxon>
        <taxon>Chordata</taxon>
        <taxon>Craniata</taxon>
        <taxon>Vertebrata</taxon>
        <taxon>Chondrichthyes</taxon>
        <taxon>Elasmobranchii</taxon>
        <taxon>Galeomorphii</taxon>
        <taxon>Galeoidea</taxon>
        <taxon>Carcharhiniformes</taxon>
        <taxon>Scyliorhinidae</taxon>
        <taxon>Scyliorhinus</taxon>
    </lineage>
</organism>
<evidence type="ECO:0000313" key="3">
    <source>
        <dbReference type="EMBL" id="GCB59849.1"/>
    </source>
</evidence>
<dbReference type="InterPro" id="IPR053047">
    <property type="entry name" value="E3_ubiq_ligase_TRAF3IP2"/>
</dbReference>
<feature type="region of interest" description="Disordered" evidence="1">
    <location>
        <begin position="121"/>
        <end position="155"/>
    </location>
</feature>
<feature type="region of interest" description="Disordered" evidence="1">
    <location>
        <begin position="259"/>
        <end position="278"/>
    </location>
</feature>
<dbReference type="PANTHER" id="PTHR34257">
    <property type="entry name" value="ADAPTER PROTEIN CIKS"/>
    <property type="match status" value="1"/>
</dbReference>
<dbReference type="AlphaFoldDB" id="A0A401NFY5"/>
<gene>
    <name evidence="3" type="ORF">scyTo_0014046</name>
</gene>
<dbReference type="InterPro" id="IPR013568">
    <property type="entry name" value="SEFIR_dom"/>
</dbReference>
<dbReference type="OrthoDB" id="6021171at2759"/>
<dbReference type="STRING" id="75743.A0A401NFY5"/>
<dbReference type="GO" id="GO:0043123">
    <property type="term" value="P:positive regulation of canonical NF-kappaB signal transduction"/>
    <property type="evidence" value="ECO:0007669"/>
    <property type="project" value="TreeGrafter"/>
</dbReference>
<dbReference type="OMA" id="TNREVMI"/>
<reference evidence="3 4" key="1">
    <citation type="journal article" date="2018" name="Nat. Ecol. Evol.">
        <title>Shark genomes provide insights into elasmobranch evolution and the origin of vertebrates.</title>
        <authorList>
            <person name="Hara Y"/>
            <person name="Yamaguchi K"/>
            <person name="Onimaru K"/>
            <person name="Kadota M"/>
            <person name="Koyanagi M"/>
            <person name="Keeley SD"/>
            <person name="Tatsumi K"/>
            <person name="Tanaka K"/>
            <person name="Motone F"/>
            <person name="Kageyama Y"/>
            <person name="Nozu R"/>
            <person name="Adachi N"/>
            <person name="Nishimura O"/>
            <person name="Nakagawa R"/>
            <person name="Tanegashima C"/>
            <person name="Kiyatake I"/>
            <person name="Matsumoto R"/>
            <person name="Murakumo K"/>
            <person name="Nishida K"/>
            <person name="Terakita A"/>
            <person name="Kuratani S"/>
            <person name="Sato K"/>
            <person name="Hyodo S Kuraku.S."/>
        </authorList>
    </citation>
    <scope>NUCLEOTIDE SEQUENCE [LARGE SCALE GENOMIC DNA]</scope>
</reference>
<keyword evidence="4" id="KW-1185">Reference proteome</keyword>
<feature type="compositionally biased region" description="Polar residues" evidence="1">
    <location>
        <begin position="259"/>
        <end position="271"/>
    </location>
</feature>
<dbReference type="Pfam" id="PF08357">
    <property type="entry name" value="SEFIR"/>
    <property type="match status" value="1"/>
</dbReference>
<sequence>AGWEFSQQHICIGRVEAHFCPFLLPAPVNRSERRIATFTTMQARADSQSRAEEVDESLHCWIQPSDSPADCVEGKLEAHRQRVNGGKAEASHCDRAPAQHVFAYEMPVGSSAPAREQLRPALQAPDPGSHRYQPQPGGNTEQYHFPLGEAPGKPREALESDFKDFAMANEHDRSSGFGKGASSGYSDTSMFLAAMAKQSQWGRLDRCSRPENSEQVKPASFPACLDAGASSLNQDQSREIEKGLFDAFPRLARNPASVSLSSTSECQTQLELPSKDTGYESQDDIGVGQLDAPGPLLSGLHDLEPPSPLRSWEISAGESHMYPVFPYANTPGYIIPYSPGVPQYRYQQAVQQLQSPYDMSYPPPACRCKQCYDNAYRHSPFPLSVRYNQDVSLREMSPAQPRGLVNSTPMYFARYPYSGGTLNNFIQGSPRAQVYGKNPNVRGLSREAAGLVADAASQLEGFPPHERGHISYAYPLPYNTRDVPASSMDGHGTLRTVNLPDALRKVFVTYSVDAANEIRIFVNFLRINGFETAIDIFEDSVRGIDIIKWMEGYLTNREVMIVIAISPKYQQDIEETKSQELKDEHSLHTKYIHRMEASKFQPCLQHVSIM</sequence>
<evidence type="ECO:0000259" key="2">
    <source>
        <dbReference type="PROSITE" id="PS51534"/>
    </source>
</evidence>
<feature type="domain" description="SEFIR" evidence="2">
    <location>
        <begin position="503"/>
        <end position="610"/>
    </location>
</feature>
<protein>
    <recommendedName>
        <fullName evidence="2">SEFIR domain-containing protein</fullName>
    </recommendedName>
</protein>
<evidence type="ECO:0000256" key="1">
    <source>
        <dbReference type="SAM" id="MobiDB-lite"/>
    </source>
</evidence>
<name>A0A401NFY5_SCYTO</name>
<feature type="non-terminal residue" evidence="3">
    <location>
        <position position="610"/>
    </location>
</feature>
<comment type="caution">
    <text evidence="3">The sequence shown here is derived from an EMBL/GenBank/DDBJ whole genome shotgun (WGS) entry which is preliminary data.</text>
</comment>
<dbReference type="Proteomes" id="UP000288216">
    <property type="component" value="Unassembled WGS sequence"/>
</dbReference>
<dbReference type="EMBL" id="BFAA01007399">
    <property type="protein sequence ID" value="GCB59849.1"/>
    <property type="molecule type" value="Genomic_DNA"/>
</dbReference>
<evidence type="ECO:0000313" key="4">
    <source>
        <dbReference type="Proteomes" id="UP000288216"/>
    </source>
</evidence>
<dbReference type="PANTHER" id="PTHR34257:SF2">
    <property type="entry name" value="E3 UBIQUITIN LIGASE TRAF3IP2"/>
    <property type="match status" value="1"/>
</dbReference>
<dbReference type="GO" id="GO:0006959">
    <property type="term" value="P:humoral immune response"/>
    <property type="evidence" value="ECO:0007669"/>
    <property type="project" value="TreeGrafter"/>
</dbReference>
<accession>A0A401NFY5</accession>
<dbReference type="PROSITE" id="PS51534">
    <property type="entry name" value="SEFIR"/>
    <property type="match status" value="1"/>
</dbReference>
<proteinExistence type="predicted"/>